<dbReference type="PANTHER" id="PTHR30151:SF38">
    <property type="entry name" value="ALIPHATIC SULFONATES TRANSPORT PERMEASE PROTEIN SSUC-RELATED"/>
    <property type="match status" value="1"/>
</dbReference>
<dbReference type="EMBL" id="JABACI010000001">
    <property type="protein sequence ID" value="NLP83550.1"/>
    <property type="molecule type" value="Genomic_DNA"/>
</dbReference>
<evidence type="ECO:0000256" key="1">
    <source>
        <dbReference type="ARBA" id="ARBA00004651"/>
    </source>
</evidence>
<feature type="transmembrane region" description="Helical" evidence="7">
    <location>
        <begin position="89"/>
        <end position="112"/>
    </location>
</feature>
<feature type="transmembrane region" description="Helical" evidence="7">
    <location>
        <begin position="55"/>
        <end position="77"/>
    </location>
</feature>
<dbReference type="InterPro" id="IPR035906">
    <property type="entry name" value="MetI-like_sf"/>
</dbReference>
<protein>
    <submittedName>
        <fullName evidence="9">ABC transporter permease</fullName>
    </submittedName>
</protein>
<evidence type="ECO:0000256" key="4">
    <source>
        <dbReference type="ARBA" id="ARBA00022692"/>
    </source>
</evidence>
<keyword evidence="10" id="KW-1185">Reference proteome</keyword>
<dbReference type="Pfam" id="PF00528">
    <property type="entry name" value="BPD_transp_1"/>
    <property type="match status" value="1"/>
</dbReference>
<feature type="transmembrane region" description="Helical" evidence="7">
    <location>
        <begin position="118"/>
        <end position="137"/>
    </location>
</feature>
<evidence type="ECO:0000256" key="3">
    <source>
        <dbReference type="ARBA" id="ARBA00022475"/>
    </source>
</evidence>
<evidence type="ECO:0000256" key="6">
    <source>
        <dbReference type="ARBA" id="ARBA00023136"/>
    </source>
</evidence>
<proteinExistence type="inferred from homology"/>
<evidence type="ECO:0000313" key="9">
    <source>
        <dbReference type="EMBL" id="NLP83550.1"/>
    </source>
</evidence>
<evidence type="ECO:0000313" key="10">
    <source>
        <dbReference type="Proteomes" id="UP001429745"/>
    </source>
</evidence>
<name>A0ABX1KBT1_9MICO</name>
<dbReference type="InterPro" id="IPR000515">
    <property type="entry name" value="MetI-like"/>
</dbReference>
<keyword evidence="4 7" id="KW-0812">Transmembrane</keyword>
<sequence length="251" mass="27084">MSSLGGALVIVLTVEVLARLDVLPSRYLPPPSVVLTRLFEAMAEPVFWQATAMTVIGWFLSLTIATLVAVPLGVLLGTSELAHRATRPIVEFLRPVPSVALIPLVFLLFRPGSMDGKVFLAAFAATWPLLIQVIYGVRAINPIQLATARSFQIGRVRSFFRVVIPAATPYLATGLRIASSVALILTVTGEIIMGAPGIGLEINRAREGGDVPLMYAYVIVGGVLGVVLNLLFAALERKVLHWHVSQRSARR</sequence>
<dbReference type="Proteomes" id="UP001429745">
    <property type="component" value="Unassembled WGS sequence"/>
</dbReference>
<comment type="subcellular location">
    <subcellularLocation>
        <location evidence="1 7">Cell membrane</location>
        <topology evidence="1 7">Multi-pass membrane protein</topology>
    </subcellularLocation>
</comment>
<feature type="transmembrane region" description="Helical" evidence="7">
    <location>
        <begin position="158"/>
        <end position="175"/>
    </location>
</feature>
<dbReference type="CDD" id="cd06261">
    <property type="entry name" value="TM_PBP2"/>
    <property type="match status" value="1"/>
</dbReference>
<dbReference type="PROSITE" id="PS50928">
    <property type="entry name" value="ABC_TM1"/>
    <property type="match status" value="1"/>
</dbReference>
<feature type="transmembrane region" description="Helical" evidence="7">
    <location>
        <begin position="214"/>
        <end position="235"/>
    </location>
</feature>
<evidence type="ECO:0000259" key="8">
    <source>
        <dbReference type="PROSITE" id="PS50928"/>
    </source>
</evidence>
<comment type="similarity">
    <text evidence="7">Belongs to the binding-protein-dependent transport system permease family.</text>
</comment>
<dbReference type="Gene3D" id="1.10.3720.10">
    <property type="entry name" value="MetI-like"/>
    <property type="match status" value="1"/>
</dbReference>
<evidence type="ECO:0000256" key="7">
    <source>
        <dbReference type="RuleBase" id="RU363032"/>
    </source>
</evidence>
<accession>A0ABX1KBT1</accession>
<reference evidence="9 10" key="1">
    <citation type="submission" date="2020-04" db="EMBL/GenBank/DDBJ databases">
        <title>CFH 90308 Microbacterium sp.</title>
        <authorList>
            <person name="Nie G."/>
            <person name="Ming H."/>
            <person name="Xia T."/>
        </authorList>
    </citation>
    <scope>NUCLEOTIDE SEQUENCE [LARGE SCALE GENOMIC DNA]</scope>
    <source>
        <strain evidence="9 10">CFH 90308</strain>
    </source>
</reference>
<organism evidence="9 10">
    <name type="scientific">Microbacterium salsuginis</name>
    <dbReference type="NCBI Taxonomy" id="2722803"/>
    <lineage>
        <taxon>Bacteria</taxon>
        <taxon>Bacillati</taxon>
        <taxon>Actinomycetota</taxon>
        <taxon>Actinomycetes</taxon>
        <taxon>Micrococcales</taxon>
        <taxon>Microbacteriaceae</taxon>
        <taxon>Microbacterium</taxon>
    </lineage>
</organism>
<keyword evidence="2 7" id="KW-0813">Transport</keyword>
<comment type="caution">
    <text evidence="9">The sequence shown here is derived from an EMBL/GenBank/DDBJ whole genome shotgun (WGS) entry which is preliminary data.</text>
</comment>
<evidence type="ECO:0000256" key="5">
    <source>
        <dbReference type="ARBA" id="ARBA00022989"/>
    </source>
</evidence>
<keyword evidence="6 7" id="KW-0472">Membrane</keyword>
<feature type="domain" description="ABC transmembrane type-1" evidence="8">
    <location>
        <begin position="51"/>
        <end position="236"/>
    </location>
</feature>
<gene>
    <name evidence="9" type="ORF">HF576_06815</name>
</gene>
<keyword evidence="5 7" id="KW-1133">Transmembrane helix</keyword>
<keyword evidence="3" id="KW-1003">Cell membrane</keyword>
<dbReference type="SUPFAM" id="SSF161098">
    <property type="entry name" value="MetI-like"/>
    <property type="match status" value="1"/>
</dbReference>
<evidence type="ECO:0000256" key="2">
    <source>
        <dbReference type="ARBA" id="ARBA00022448"/>
    </source>
</evidence>
<dbReference type="PANTHER" id="PTHR30151">
    <property type="entry name" value="ALKANE SULFONATE ABC TRANSPORTER-RELATED, MEMBRANE SUBUNIT"/>
    <property type="match status" value="1"/>
</dbReference>